<evidence type="ECO:0000313" key="9">
    <source>
        <dbReference type="EMBL" id="NMF61411.1"/>
    </source>
</evidence>
<evidence type="ECO:0000256" key="3">
    <source>
        <dbReference type="ARBA" id="ARBA00022723"/>
    </source>
</evidence>
<comment type="catalytic activity">
    <reaction evidence="8">
        <text>4-(phosphooxy)-L-threonine + NAD(+) = 3-amino-2-oxopropyl phosphate + CO2 + NADH</text>
        <dbReference type="Rhea" id="RHEA:32275"/>
        <dbReference type="ChEBI" id="CHEBI:16526"/>
        <dbReference type="ChEBI" id="CHEBI:57279"/>
        <dbReference type="ChEBI" id="CHEBI:57540"/>
        <dbReference type="ChEBI" id="CHEBI:57945"/>
        <dbReference type="ChEBI" id="CHEBI:58452"/>
        <dbReference type="EC" id="1.1.1.262"/>
    </reaction>
</comment>
<evidence type="ECO:0000256" key="7">
    <source>
        <dbReference type="ARBA" id="ARBA00023096"/>
    </source>
</evidence>
<feature type="binding site" evidence="8">
    <location>
        <position position="325"/>
    </location>
    <ligand>
        <name>a divalent metal cation</name>
        <dbReference type="ChEBI" id="CHEBI:60240"/>
        <note>ligand shared between dimeric partners</note>
    </ligand>
</feature>
<evidence type="ECO:0000256" key="4">
    <source>
        <dbReference type="ARBA" id="ARBA00022857"/>
    </source>
</evidence>
<feature type="binding site" evidence="8">
    <location>
        <position position="227"/>
    </location>
    <ligand>
        <name>a divalent metal cation</name>
        <dbReference type="ChEBI" id="CHEBI:60240"/>
        <note>ligand shared between dimeric partners</note>
    </ligand>
</feature>
<keyword evidence="5 8" id="KW-0560">Oxidoreductase</keyword>
<comment type="similarity">
    <text evidence="1">Belongs to the PdxA family. PdxA2 subfamily.</text>
</comment>
<dbReference type="InterPro" id="IPR005255">
    <property type="entry name" value="PdxA_fam"/>
</dbReference>
<accession>A0ABX1M1G1</accession>
<dbReference type="PANTHER" id="PTHR30004:SF6">
    <property type="entry name" value="D-THREONATE 4-PHOSPHATE DEHYDROGENASE"/>
    <property type="match status" value="1"/>
</dbReference>
<comment type="caution">
    <text evidence="9">The sequence shown here is derived from an EMBL/GenBank/DDBJ whole genome shotgun (WGS) entry which is preliminary data.</text>
</comment>
<feature type="binding site" evidence="8">
    <location>
        <position position="351"/>
    </location>
    <ligand>
        <name>substrate</name>
    </ligand>
</feature>
<dbReference type="Gene3D" id="3.40.718.10">
    <property type="entry name" value="Isopropylmalate Dehydrogenase"/>
    <property type="match status" value="2"/>
</dbReference>
<dbReference type="SUPFAM" id="SSF53659">
    <property type="entry name" value="Isocitrate/Isopropylmalate dehydrogenase-like"/>
    <property type="match status" value="2"/>
</dbReference>
<dbReference type="PANTHER" id="PTHR30004">
    <property type="entry name" value="4-HYDROXYTHREONINE-4-PHOSPHATE DEHYDROGENASE"/>
    <property type="match status" value="1"/>
</dbReference>
<feature type="binding site" evidence="8">
    <location>
        <position position="182"/>
    </location>
    <ligand>
        <name>a divalent metal cation</name>
        <dbReference type="ChEBI" id="CHEBI:60240"/>
        <note>ligand shared between dimeric partners</note>
    </ligand>
</feature>
<name>A0ABX1M1G1_9CYAN</name>
<dbReference type="InterPro" id="IPR037510">
    <property type="entry name" value="PdxA"/>
</dbReference>
<proteinExistence type="inferred from homology"/>
<evidence type="ECO:0000256" key="8">
    <source>
        <dbReference type="HAMAP-Rule" id="MF_00536"/>
    </source>
</evidence>
<comment type="cofactor">
    <cofactor evidence="8">
        <name>a divalent metal cation</name>
        <dbReference type="ChEBI" id="CHEBI:60240"/>
    </cofactor>
    <text evidence="8">Binds 1 divalent metal cation per subunit.</text>
</comment>
<keyword evidence="3 8" id="KW-0479">Metal-binding</keyword>
<organism evidence="9 10">
    <name type="scientific">Brasilonema octagenarum UFV-OR1</name>
    <dbReference type="NCBI Taxonomy" id="417115"/>
    <lineage>
        <taxon>Bacteria</taxon>
        <taxon>Bacillati</taxon>
        <taxon>Cyanobacteriota</taxon>
        <taxon>Cyanophyceae</taxon>
        <taxon>Nostocales</taxon>
        <taxon>Scytonemataceae</taxon>
        <taxon>Brasilonema</taxon>
        <taxon>Octagenarum group</taxon>
    </lineage>
</organism>
<dbReference type="Pfam" id="PF04166">
    <property type="entry name" value="PdxA"/>
    <property type="match status" value="1"/>
</dbReference>
<dbReference type="NCBIfam" id="TIGR00557">
    <property type="entry name" value="pdxA"/>
    <property type="match status" value="1"/>
</dbReference>
<dbReference type="HAMAP" id="MF_00536">
    <property type="entry name" value="PdxA"/>
    <property type="match status" value="1"/>
</dbReference>
<evidence type="ECO:0000256" key="1">
    <source>
        <dbReference type="ARBA" id="ARBA00009464"/>
    </source>
</evidence>
<comment type="subunit">
    <text evidence="8">Homodimer.</text>
</comment>
<dbReference type="Proteomes" id="UP000762253">
    <property type="component" value="Unassembled WGS sequence"/>
</dbReference>
<dbReference type="EC" id="1.1.1.262" evidence="8"/>
<dbReference type="NCBIfam" id="NF002744">
    <property type="entry name" value="PRK02746.1"/>
    <property type="match status" value="1"/>
</dbReference>
<keyword evidence="4 8" id="KW-0521">NADP</keyword>
<feature type="binding site" evidence="8">
    <location>
        <position position="147"/>
    </location>
    <ligand>
        <name>substrate</name>
    </ligand>
</feature>
<keyword evidence="2 8" id="KW-0963">Cytoplasm</keyword>
<comment type="function">
    <text evidence="8">Catalyzes the NAD(P)-dependent oxidation of 4-(phosphooxy)-L-threonine (HTP) into 2-amino-3-oxo-4-(phosphooxy)butyric acid which spontaneously decarboxylates to form 3-amino-2-oxopropyl phosphate (AHAP).</text>
</comment>
<evidence type="ECO:0000256" key="5">
    <source>
        <dbReference type="ARBA" id="ARBA00023002"/>
    </source>
</evidence>
<dbReference type="EMBL" id="QMEC01000002">
    <property type="protein sequence ID" value="NMF61411.1"/>
    <property type="molecule type" value="Genomic_DNA"/>
</dbReference>
<keyword evidence="6 8" id="KW-0520">NAD</keyword>
<reference evidence="9 10" key="1">
    <citation type="submission" date="2018-06" db="EMBL/GenBank/DDBJ databases">
        <title>Comparative genomics of Brasilonema spp. strains.</title>
        <authorList>
            <person name="Alvarenga D.O."/>
            <person name="Fiore M.F."/>
            <person name="Varani A.M."/>
        </authorList>
    </citation>
    <scope>NUCLEOTIDE SEQUENCE [LARGE SCALE GENOMIC DNA]</scope>
    <source>
        <strain evidence="9 10">UFV-OR1</strain>
    </source>
</reference>
<dbReference type="RefSeq" id="WP_169263025.1">
    <property type="nucleotide sequence ID" value="NZ_QMEC01000002.1"/>
</dbReference>
<comment type="miscellaneous">
    <text evidence="8">The active site is located at the dimer interface.</text>
</comment>
<comment type="caution">
    <text evidence="8">Lacks conserved residue(s) required for the propagation of feature annotation.</text>
</comment>
<evidence type="ECO:0000313" key="10">
    <source>
        <dbReference type="Proteomes" id="UP000762253"/>
    </source>
</evidence>
<gene>
    <name evidence="8" type="primary">pdxA</name>
    <name evidence="9" type="ORF">DP115_00855</name>
</gene>
<evidence type="ECO:0000256" key="6">
    <source>
        <dbReference type="ARBA" id="ARBA00023027"/>
    </source>
</evidence>
<feature type="binding site" evidence="8">
    <location>
        <position position="333"/>
    </location>
    <ligand>
        <name>substrate</name>
    </ligand>
</feature>
<evidence type="ECO:0000256" key="2">
    <source>
        <dbReference type="ARBA" id="ARBA00022490"/>
    </source>
</evidence>
<feature type="binding site" evidence="8">
    <location>
        <position position="342"/>
    </location>
    <ligand>
        <name>substrate</name>
    </ligand>
</feature>
<comment type="subcellular location">
    <subcellularLocation>
        <location evidence="8">Cytoplasm</location>
    </subcellularLocation>
</comment>
<sequence length="392" mass="42410">MYKLDEKDITPVQSRPRLALTLGDPAGIGPEVILKALADPEVSKSCDLTVVGSRSLLVEIYTKLKLAKNSQPLANPEELSIFDVPLDKHIQDEILIGTGNAASGAASFAYMETAIAQTLADQFDGIVTGPIAKSAWKAAGYNYPGQTELLAEKSGAKRVGMLFVARSPHTNWTLCTLLACTHVPLSQVPKVLTPQLMTEKLDLLVECLEKDFGLQRARIAIAGLNPHSGEQGQLGHEEQDWLIPWIEQERKNRPNLQLDGPVPPDTMWVKPGQAWYGNIDPSAAISSGDATRSPWRALALTTTLSTSPLRVNPSQAADAYLALYHDQGLIPVKLMAFDRAVNTSIGLPFIRTSPDHGTAFDIAGKGIADARSMKAAILLAAELVSQRRKVKL</sequence>
<keyword evidence="10" id="KW-1185">Reference proteome</keyword>
<comment type="pathway">
    <text evidence="8">Cofactor biosynthesis; pyridoxine 5'-phosphate biosynthesis; pyridoxine 5'-phosphate from D-erythrose 4-phosphate: step 4/5.</text>
</comment>
<keyword evidence="7 8" id="KW-0664">Pyridoxine biosynthesis</keyword>
<protein>
    <recommendedName>
        <fullName evidence="8">4-hydroxythreonine-4-phosphate dehydrogenase</fullName>
        <ecNumber evidence="8">1.1.1.262</ecNumber>
    </recommendedName>
    <alternativeName>
        <fullName evidence="8">4-(phosphohydroxy)-L-threonine dehydrogenase</fullName>
    </alternativeName>
</protein>